<evidence type="ECO:0000313" key="1">
    <source>
        <dbReference type="EMBL" id="KAA6398920.1"/>
    </source>
</evidence>
<dbReference type="EMBL" id="SNRW01000853">
    <property type="protein sequence ID" value="KAA6398920.1"/>
    <property type="molecule type" value="Genomic_DNA"/>
</dbReference>
<reference evidence="1 2" key="1">
    <citation type="submission" date="2019-03" db="EMBL/GenBank/DDBJ databases">
        <title>Single cell metagenomics reveals metabolic interactions within the superorganism composed of flagellate Streblomastix strix and complex community of Bacteroidetes bacteria on its surface.</title>
        <authorList>
            <person name="Treitli S.C."/>
            <person name="Kolisko M."/>
            <person name="Husnik F."/>
            <person name="Keeling P."/>
            <person name="Hampl V."/>
        </authorList>
    </citation>
    <scope>NUCLEOTIDE SEQUENCE [LARGE SCALE GENOMIC DNA]</scope>
    <source>
        <strain evidence="1">ST1C</strain>
    </source>
</reference>
<proteinExistence type="predicted"/>
<evidence type="ECO:0000313" key="2">
    <source>
        <dbReference type="Proteomes" id="UP000324800"/>
    </source>
</evidence>
<dbReference type="Proteomes" id="UP000324800">
    <property type="component" value="Unassembled WGS sequence"/>
</dbReference>
<dbReference type="AlphaFoldDB" id="A0A5J4WVH4"/>
<sequence length="327" mass="37125">MLSHNSKKKLLLNKQTRFNNRFRSKPLDAKRSLCSQGAEVQFLKKLQHLTHQEYQCSEALRRQNGELRMFDVVLNHDQTLYSSSNKAPQPYNREEIDEMPDEKLNLSKQIDAQSNTEDNTLLALIADKIELINAYSKTETEALLEDELNITDQIDAYTKAQNDELLAVKLNISDKIDAYNQQEDDGLPLMKAETTELAQYVDLQSAQTIIGTKQFENISEFSKSKLSKNNASVLLVGGGDMLDSTLVSKLQLLEVRDIAIDWSKGYILSTQGELNDWMAVPDNVALLTIRDNLCIVDSQITDYWLYGTQLKELETQQPDKSNIVSSL</sequence>
<protein>
    <submittedName>
        <fullName evidence="1">Uncharacterized protein</fullName>
    </submittedName>
</protein>
<accession>A0A5J4WVH4</accession>
<name>A0A5J4WVH4_9EUKA</name>
<organism evidence="1 2">
    <name type="scientific">Streblomastix strix</name>
    <dbReference type="NCBI Taxonomy" id="222440"/>
    <lineage>
        <taxon>Eukaryota</taxon>
        <taxon>Metamonada</taxon>
        <taxon>Preaxostyla</taxon>
        <taxon>Oxymonadida</taxon>
        <taxon>Streblomastigidae</taxon>
        <taxon>Streblomastix</taxon>
    </lineage>
</organism>
<gene>
    <name evidence="1" type="ORF">EZS28_005551</name>
</gene>
<comment type="caution">
    <text evidence="1">The sequence shown here is derived from an EMBL/GenBank/DDBJ whole genome shotgun (WGS) entry which is preliminary data.</text>
</comment>